<comment type="caution">
    <text evidence="5">The sequence shown here is derived from an EMBL/GenBank/DDBJ whole genome shotgun (WGS) entry which is preliminary data.</text>
</comment>
<dbReference type="PANTHER" id="PTHR43792">
    <property type="entry name" value="GNAT FAMILY, PUTATIVE (AFU_ORTHOLOGUE AFUA_3G00765)-RELATED-RELATED"/>
    <property type="match status" value="1"/>
</dbReference>
<gene>
    <name evidence="5" type="ORF">HMPREF0216_00302</name>
</gene>
<comment type="similarity">
    <text evidence="3">Belongs to the acetyltransferase family. RimJ subfamily.</text>
</comment>
<accession>L1QMW9</accession>
<dbReference type="AlphaFoldDB" id="L1QMW9"/>
<protein>
    <submittedName>
        <fullName evidence="5">Acetyltransferase, GNAT family</fullName>
    </submittedName>
</protein>
<dbReference type="eggNOG" id="COG1670">
    <property type="taxonomic scope" value="Bacteria"/>
</dbReference>
<dbReference type="Gene3D" id="3.40.630.30">
    <property type="match status" value="2"/>
</dbReference>
<reference evidence="5 6" key="1">
    <citation type="submission" date="2012-05" db="EMBL/GenBank/DDBJ databases">
        <authorList>
            <person name="Weinstock G."/>
            <person name="Sodergren E."/>
            <person name="Lobos E.A."/>
            <person name="Fulton L."/>
            <person name="Fulton R."/>
            <person name="Courtney L."/>
            <person name="Fronick C."/>
            <person name="O'Laughlin M."/>
            <person name="Godfrey J."/>
            <person name="Wilson R.M."/>
            <person name="Miner T."/>
            <person name="Farmer C."/>
            <person name="Delehaunty K."/>
            <person name="Cordes M."/>
            <person name="Minx P."/>
            <person name="Tomlinson C."/>
            <person name="Chen J."/>
            <person name="Wollam A."/>
            <person name="Pepin K.H."/>
            <person name="Bhonagiri V."/>
            <person name="Zhang X."/>
            <person name="Suruliraj S."/>
            <person name="Warren W."/>
            <person name="Mitreva M."/>
            <person name="Mardis E.R."/>
            <person name="Wilson R.K."/>
        </authorList>
    </citation>
    <scope>NUCLEOTIDE SEQUENCE [LARGE SCALE GENOMIC DNA]</scope>
    <source>
        <strain evidence="5 6">DSM 1785</strain>
    </source>
</reference>
<keyword evidence="2" id="KW-0012">Acyltransferase</keyword>
<dbReference type="HOGENOM" id="CLU_879107_0_0_9"/>
<feature type="domain" description="N-acetyltransferase" evidence="4">
    <location>
        <begin position="142"/>
        <end position="310"/>
    </location>
</feature>
<dbReference type="InterPro" id="IPR051531">
    <property type="entry name" value="N-acetyltransferase"/>
</dbReference>
<keyword evidence="1 5" id="KW-0808">Transferase</keyword>
<keyword evidence="6" id="KW-1185">Reference proteome</keyword>
<dbReference type="STRING" id="545697.HMPREF0216_00302"/>
<evidence type="ECO:0000256" key="3">
    <source>
        <dbReference type="ARBA" id="ARBA00038502"/>
    </source>
</evidence>
<evidence type="ECO:0000313" key="6">
    <source>
        <dbReference type="Proteomes" id="UP000010420"/>
    </source>
</evidence>
<dbReference type="GO" id="GO:0005737">
    <property type="term" value="C:cytoplasm"/>
    <property type="evidence" value="ECO:0007669"/>
    <property type="project" value="TreeGrafter"/>
</dbReference>
<dbReference type="SUPFAM" id="SSF55729">
    <property type="entry name" value="Acyl-CoA N-acyltransferases (Nat)"/>
    <property type="match status" value="1"/>
</dbReference>
<dbReference type="PATRIC" id="fig|545697.3.peg.296"/>
<dbReference type="InterPro" id="IPR000182">
    <property type="entry name" value="GNAT_dom"/>
</dbReference>
<name>L1QMW9_9CLOT</name>
<evidence type="ECO:0000259" key="4">
    <source>
        <dbReference type="PROSITE" id="PS51186"/>
    </source>
</evidence>
<organism evidence="5 6">
    <name type="scientific">Clostridium celatum DSM 1785</name>
    <dbReference type="NCBI Taxonomy" id="545697"/>
    <lineage>
        <taxon>Bacteria</taxon>
        <taxon>Bacillati</taxon>
        <taxon>Bacillota</taxon>
        <taxon>Clostridia</taxon>
        <taxon>Eubacteriales</taxon>
        <taxon>Clostridiaceae</taxon>
        <taxon>Clostridium</taxon>
    </lineage>
</organism>
<proteinExistence type="inferred from homology"/>
<dbReference type="Pfam" id="PF13302">
    <property type="entry name" value="Acetyltransf_3"/>
    <property type="match status" value="1"/>
</dbReference>
<dbReference type="GO" id="GO:0008999">
    <property type="term" value="F:protein-N-terminal-alanine acetyltransferase activity"/>
    <property type="evidence" value="ECO:0007669"/>
    <property type="project" value="TreeGrafter"/>
</dbReference>
<dbReference type="Proteomes" id="UP000010420">
    <property type="component" value="Unassembled WGS sequence"/>
</dbReference>
<dbReference type="InterPro" id="IPR016181">
    <property type="entry name" value="Acyl_CoA_acyltransferase"/>
</dbReference>
<dbReference type="RefSeq" id="WP_005210266.1">
    <property type="nucleotide sequence ID" value="NZ_KB291605.1"/>
</dbReference>
<sequence length="310" mass="36001">MDNQKGVNIELIKGTLDDYIIKDKNKIVIGRFTITELDKENKKCNIKLKFYREDNYELLKITLETILKAIFKNNNTFKANFIVSEDINLRAFLDIGFTLEAIFTDNIFIKGNFYDELSFGINRNEYLNQGRNNIVELQGKNILIRNFTPDDAEELLQYYIRNEEHLKAFEPVRDSSFYTYETQKEILLESYRQLMTGVGSDLGIYIEGKLIGKAKISSIVYGVFKSGILGYSIDKEYEGKGYMKEAINLVLNYAKEYLDLHRIEASVLTTNERSKGVLLACNFEEVGINKKYLYINGKWSDHITFYKILS</sequence>
<dbReference type="PROSITE" id="PS51186">
    <property type="entry name" value="GNAT"/>
    <property type="match status" value="1"/>
</dbReference>
<evidence type="ECO:0000256" key="2">
    <source>
        <dbReference type="ARBA" id="ARBA00023315"/>
    </source>
</evidence>
<dbReference type="PANTHER" id="PTHR43792:SF8">
    <property type="entry name" value="[RIBOSOMAL PROTEIN US5]-ALANINE N-ACETYLTRANSFERASE"/>
    <property type="match status" value="1"/>
</dbReference>
<evidence type="ECO:0000256" key="1">
    <source>
        <dbReference type="ARBA" id="ARBA00022679"/>
    </source>
</evidence>
<dbReference type="OrthoDB" id="9801656at2"/>
<evidence type="ECO:0000313" key="5">
    <source>
        <dbReference type="EMBL" id="EKY29334.1"/>
    </source>
</evidence>
<dbReference type="EMBL" id="AMEZ01000011">
    <property type="protein sequence ID" value="EKY29334.1"/>
    <property type="molecule type" value="Genomic_DNA"/>
</dbReference>